<dbReference type="EMBL" id="CP001778">
    <property type="protein sequence ID" value="ADD45760.1"/>
    <property type="molecule type" value="Genomic_DNA"/>
</dbReference>
<dbReference type="OrthoDB" id="4868406at2"/>
<evidence type="ECO:0000256" key="1">
    <source>
        <dbReference type="SAM" id="SignalP"/>
    </source>
</evidence>
<keyword evidence="3" id="KW-1185">Reference proteome</keyword>
<organism evidence="2 3">
    <name type="scientific">Stackebrandtia nassauensis (strain DSM 44728 / CIP 108903 / NRRL B-16338 / NBRC 102104 / LLR-40K-21)</name>
    <dbReference type="NCBI Taxonomy" id="446470"/>
    <lineage>
        <taxon>Bacteria</taxon>
        <taxon>Bacillati</taxon>
        <taxon>Actinomycetota</taxon>
        <taxon>Actinomycetes</taxon>
        <taxon>Glycomycetales</taxon>
        <taxon>Glycomycetaceae</taxon>
        <taxon>Stackebrandtia</taxon>
    </lineage>
</organism>
<protein>
    <recommendedName>
        <fullName evidence="4">Lipoprotein</fullName>
    </recommendedName>
</protein>
<evidence type="ECO:0000313" key="2">
    <source>
        <dbReference type="EMBL" id="ADD45760.1"/>
    </source>
</evidence>
<evidence type="ECO:0008006" key="4">
    <source>
        <dbReference type="Google" id="ProtNLM"/>
    </source>
</evidence>
<keyword evidence="1" id="KW-0732">Signal</keyword>
<dbReference type="KEGG" id="sna:Snas_6137"/>
<feature type="chain" id="PRO_5038345702" description="Lipoprotein" evidence="1">
    <location>
        <begin position="20"/>
        <end position="262"/>
    </location>
</feature>
<dbReference type="STRING" id="446470.Snas_6137"/>
<name>D3Q2K9_STANL</name>
<dbReference type="PROSITE" id="PS51257">
    <property type="entry name" value="PROKAR_LIPOPROTEIN"/>
    <property type="match status" value="1"/>
</dbReference>
<sequence length="262" mass="27663">MRPLAVVLTLAALVGGLAACGQKDGDAKSPADEGIRKFDFANAEVRLGTGGKYQLKDGDYTEKGYEGTDVGLHQVSAPKFADVDGDADLDAAVVYEWIPAAGAPTMSAYVWTWDGKRAEQVAYPIRGGNDGKLSGLKAKKDGFTITAVSRPYNSPASEQDGERETFTFALEKGFPVQTDPGFGSVDRCVIHDGDPPGAVGDGTAPRVAPESDAPRIGKDGEFASIHTVASVFNTEEWTLARAQRSDGSIGCGWIKTDEATQD</sequence>
<accession>D3Q2K9</accession>
<dbReference type="Proteomes" id="UP000000844">
    <property type="component" value="Chromosome"/>
</dbReference>
<proteinExistence type="predicted"/>
<dbReference type="HOGENOM" id="CLU_1061340_0_0_11"/>
<gene>
    <name evidence="2" type="ordered locus">Snas_6137</name>
</gene>
<reference evidence="2 3" key="1">
    <citation type="journal article" date="2009" name="Stand. Genomic Sci.">
        <title>Complete genome sequence of Stackebrandtia nassauensis type strain (LLR-40K-21).</title>
        <authorList>
            <person name="Munk C."/>
            <person name="Lapidus A."/>
            <person name="Copeland A."/>
            <person name="Jando M."/>
            <person name="Mayilraj S."/>
            <person name="Glavina Del Rio T."/>
            <person name="Nolan M."/>
            <person name="Chen F."/>
            <person name="Lucas S."/>
            <person name="Tice H."/>
            <person name="Cheng J.F."/>
            <person name="Han C."/>
            <person name="Detter J.C."/>
            <person name="Bruce D."/>
            <person name="Goodwin L."/>
            <person name="Chain P."/>
            <person name="Pitluck S."/>
            <person name="Goker M."/>
            <person name="Ovchinikova G."/>
            <person name="Pati A."/>
            <person name="Ivanova N."/>
            <person name="Mavromatis K."/>
            <person name="Chen A."/>
            <person name="Palaniappan K."/>
            <person name="Land M."/>
            <person name="Hauser L."/>
            <person name="Chang Y.J."/>
            <person name="Jeffries C.D."/>
            <person name="Bristow J."/>
            <person name="Eisen J.A."/>
            <person name="Markowitz V."/>
            <person name="Hugenholtz P."/>
            <person name="Kyrpides N.C."/>
            <person name="Klenk H.P."/>
        </authorList>
    </citation>
    <scope>NUCLEOTIDE SEQUENCE [LARGE SCALE GENOMIC DNA]</scope>
    <source>
        <strain evidence="3">DSM 44728 / CIP 108903 / NRRL B-16338 / NBRC 102104 / LLR-40K-21</strain>
    </source>
</reference>
<dbReference type="RefSeq" id="WP_013021331.1">
    <property type="nucleotide sequence ID" value="NC_013947.1"/>
</dbReference>
<evidence type="ECO:0000313" key="3">
    <source>
        <dbReference type="Proteomes" id="UP000000844"/>
    </source>
</evidence>
<feature type="signal peptide" evidence="1">
    <location>
        <begin position="1"/>
        <end position="19"/>
    </location>
</feature>
<dbReference type="AlphaFoldDB" id="D3Q2K9"/>